<evidence type="ECO:0000313" key="5">
    <source>
        <dbReference type="Proteomes" id="UP001177003"/>
    </source>
</evidence>
<dbReference type="Gene3D" id="1.20.58.2220">
    <property type="entry name" value="Formin, FH2 domain"/>
    <property type="match status" value="1"/>
</dbReference>
<protein>
    <recommendedName>
        <fullName evidence="3">FH2 domain-containing protein</fullName>
    </recommendedName>
</protein>
<feature type="domain" description="FH2" evidence="3">
    <location>
        <begin position="238"/>
        <end position="313"/>
    </location>
</feature>
<dbReference type="PANTHER" id="PTHR43381:SF4">
    <property type="entry name" value="EUKARYOTIC TRANSLATION INITIATION FACTOR 5B"/>
    <property type="match status" value="1"/>
</dbReference>
<dbReference type="SUPFAM" id="SSF50447">
    <property type="entry name" value="Translation proteins"/>
    <property type="match status" value="1"/>
</dbReference>
<keyword evidence="2" id="KW-0342">GTP-binding</keyword>
<dbReference type="InterPro" id="IPR009000">
    <property type="entry name" value="Transl_B-barrel_sf"/>
</dbReference>
<proteinExistence type="predicted"/>
<dbReference type="InterPro" id="IPR015425">
    <property type="entry name" value="FH2_Formin"/>
</dbReference>
<dbReference type="Proteomes" id="UP001177003">
    <property type="component" value="Chromosome 6"/>
</dbReference>
<dbReference type="Gene3D" id="2.40.30.10">
    <property type="entry name" value="Translation factors"/>
    <property type="match status" value="1"/>
</dbReference>
<keyword evidence="5" id="KW-1185">Reference proteome</keyword>
<dbReference type="InterPro" id="IPR027417">
    <property type="entry name" value="P-loop_NTPase"/>
</dbReference>
<sequence length="313" mass="35233">MEIITEFKEQGLNTELYSKKKDRGDTYSIVPTSAISGEGIPEMLLLLVQWAQKTMIEKLTYSSDIQCAVLEVKVIEDLGTTIDVVLVNGVLHEGDEIVVCGFQGSIHTTIRSLLTPHLMKELRVKKSKLHKGLIYLLHFIDPSLLLSHVEDFPNRLICGTLLMETQDGGDVKGEVSPRDIVYTQAAGGEEDPNIFHMLDLRFEGISWRDDSLALIYEDLYSDPCCGELLMGLMLLPREPDNSGNCQQIFLELMKVPRLEAKLIVYSYKLQFSTQVSELRDKLNIVYLSVEQISSSVKSRRVLLTTFSLGNAFN</sequence>
<dbReference type="PANTHER" id="PTHR43381">
    <property type="entry name" value="TRANSLATION INITIATION FACTOR IF-2-RELATED"/>
    <property type="match status" value="1"/>
</dbReference>
<dbReference type="EMBL" id="OX465082">
    <property type="protein sequence ID" value="CAI9290661.1"/>
    <property type="molecule type" value="Genomic_DNA"/>
</dbReference>
<reference evidence="4" key="1">
    <citation type="submission" date="2023-04" db="EMBL/GenBank/DDBJ databases">
        <authorList>
            <person name="Vijverberg K."/>
            <person name="Xiong W."/>
            <person name="Schranz E."/>
        </authorList>
    </citation>
    <scope>NUCLEOTIDE SEQUENCE</scope>
</reference>
<keyword evidence="1" id="KW-0547">Nucleotide-binding</keyword>
<dbReference type="InterPro" id="IPR042201">
    <property type="entry name" value="FH2_Formin_sf"/>
</dbReference>
<dbReference type="Gene3D" id="3.40.50.300">
    <property type="entry name" value="P-loop containing nucleotide triphosphate hydrolases"/>
    <property type="match status" value="1"/>
</dbReference>
<dbReference type="AlphaFoldDB" id="A0AA35ZDN3"/>
<evidence type="ECO:0000256" key="1">
    <source>
        <dbReference type="ARBA" id="ARBA00022741"/>
    </source>
</evidence>
<evidence type="ECO:0000256" key="2">
    <source>
        <dbReference type="ARBA" id="ARBA00023134"/>
    </source>
</evidence>
<name>A0AA35ZDN3_LACSI</name>
<accession>A0AA35ZDN3</accession>
<dbReference type="GO" id="GO:0005525">
    <property type="term" value="F:GTP binding"/>
    <property type="evidence" value="ECO:0007669"/>
    <property type="project" value="UniProtKB-KW"/>
</dbReference>
<dbReference type="SUPFAM" id="SSF101447">
    <property type="entry name" value="Formin homology 2 domain (FH2 domain)"/>
    <property type="match status" value="1"/>
</dbReference>
<dbReference type="GO" id="GO:0005739">
    <property type="term" value="C:mitochondrion"/>
    <property type="evidence" value="ECO:0007669"/>
    <property type="project" value="TreeGrafter"/>
</dbReference>
<evidence type="ECO:0000313" key="4">
    <source>
        <dbReference type="EMBL" id="CAI9290661.1"/>
    </source>
</evidence>
<dbReference type="Pfam" id="PF02181">
    <property type="entry name" value="FH2"/>
    <property type="match status" value="1"/>
</dbReference>
<evidence type="ECO:0000259" key="3">
    <source>
        <dbReference type="Pfam" id="PF02181"/>
    </source>
</evidence>
<gene>
    <name evidence="4" type="ORF">LSALG_LOCUS29846</name>
</gene>
<dbReference type="InterPro" id="IPR015760">
    <property type="entry name" value="TIF_IF2"/>
</dbReference>
<organism evidence="4 5">
    <name type="scientific">Lactuca saligna</name>
    <name type="common">Willowleaf lettuce</name>
    <dbReference type="NCBI Taxonomy" id="75948"/>
    <lineage>
        <taxon>Eukaryota</taxon>
        <taxon>Viridiplantae</taxon>
        <taxon>Streptophyta</taxon>
        <taxon>Embryophyta</taxon>
        <taxon>Tracheophyta</taxon>
        <taxon>Spermatophyta</taxon>
        <taxon>Magnoliopsida</taxon>
        <taxon>eudicotyledons</taxon>
        <taxon>Gunneridae</taxon>
        <taxon>Pentapetalae</taxon>
        <taxon>asterids</taxon>
        <taxon>campanulids</taxon>
        <taxon>Asterales</taxon>
        <taxon>Asteraceae</taxon>
        <taxon>Cichorioideae</taxon>
        <taxon>Cichorieae</taxon>
        <taxon>Lactucinae</taxon>
        <taxon>Lactuca</taxon>
    </lineage>
</organism>
<dbReference type="GO" id="GO:0003743">
    <property type="term" value="F:translation initiation factor activity"/>
    <property type="evidence" value="ECO:0007669"/>
    <property type="project" value="TreeGrafter"/>
</dbReference>